<gene>
    <name evidence="3" type="ORF">Q4F19_06840</name>
</gene>
<comment type="caution">
    <text evidence="3">The sequence shown here is derived from an EMBL/GenBank/DDBJ whole genome shotgun (WGS) entry which is preliminary data.</text>
</comment>
<dbReference type="Pfam" id="PF16289">
    <property type="entry name" value="PIN_12"/>
    <property type="match status" value="1"/>
</dbReference>
<evidence type="ECO:0000259" key="2">
    <source>
        <dbReference type="Pfam" id="PF16289"/>
    </source>
</evidence>
<feature type="domain" description="DUF4935" evidence="2">
    <location>
        <begin position="6"/>
        <end position="174"/>
    </location>
</feature>
<proteinExistence type="predicted"/>
<dbReference type="EMBL" id="JAUOTP010000003">
    <property type="protein sequence ID" value="MDO6414093.1"/>
    <property type="molecule type" value="Genomic_DNA"/>
</dbReference>
<protein>
    <submittedName>
        <fullName evidence="3">PIN domain-containing protein</fullName>
    </submittedName>
</protein>
<accession>A0ABT8Y700</accession>
<dbReference type="InterPro" id="IPR032557">
    <property type="entry name" value="DUF4935"/>
</dbReference>
<keyword evidence="4" id="KW-1185">Reference proteome</keyword>
<reference evidence="3" key="1">
    <citation type="submission" date="2023-07" db="EMBL/GenBank/DDBJ databases">
        <authorList>
            <person name="Kim M."/>
        </authorList>
    </citation>
    <scope>NUCLEOTIDE SEQUENCE</scope>
    <source>
        <strain evidence="3">BIUV-7</strain>
    </source>
</reference>
<name>A0ABT8Y700_9SPHN</name>
<feature type="compositionally biased region" description="Acidic residues" evidence="1">
    <location>
        <begin position="380"/>
        <end position="391"/>
    </location>
</feature>
<evidence type="ECO:0000313" key="4">
    <source>
        <dbReference type="Proteomes" id="UP001169764"/>
    </source>
</evidence>
<organism evidence="3 4">
    <name type="scientific">Sphingomonas natans</name>
    <dbReference type="NCBI Taxonomy" id="3063330"/>
    <lineage>
        <taxon>Bacteria</taxon>
        <taxon>Pseudomonadati</taxon>
        <taxon>Pseudomonadota</taxon>
        <taxon>Alphaproteobacteria</taxon>
        <taxon>Sphingomonadales</taxon>
        <taxon>Sphingomonadaceae</taxon>
        <taxon>Sphingomonas</taxon>
    </lineage>
</organism>
<sequence>MAYDAITIDTNIAIRGDLDLEAGLLGQLSQFKDGQIDLVLSEIVVREMHKHLVLQVKKTRDQLLSVTAKVDEVRLLTGQAAADFRNAAAELDQPITVAGRRLRAFLEATGAGNIPVSLAPMDAVVKAYFGSTPPFETAGAKKSEFPDAIALVSIEAWAKDHGKKVLAVSQDGGWQAFADKSEWIDVEADLAKALEILQEHTDAAGHSMAALLAAVESGEIPALAARIEAGIERAVGDWQFQAEGDGVFSLEVDSVELVYQSYEFEKLGDHFDITIVRLGSDSVAARIGVSITATAMADFSLYAWDSVDKEHMGMGSQSAERDVTFDGAILLNLAGSISGAQDDLEVDEVELVDGVRSVDFGEIHWDRDDEDYEAWLAENPGEEGPAEAADEPGDHPF</sequence>
<dbReference type="RefSeq" id="WP_303541049.1">
    <property type="nucleotide sequence ID" value="NZ_JAUOTP010000003.1"/>
</dbReference>
<evidence type="ECO:0000313" key="3">
    <source>
        <dbReference type="EMBL" id="MDO6414093.1"/>
    </source>
</evidence>
<dbReference type="Proteomes" id="UP001169764">
    <property type="component" value="Unassembled WGS sequence"/>
</dbReference>
<evidence type="ECO:0000256" key="1">
    <source>
        <dbReference type="SAM" id="MobiDB-lite"/>
    </source>
</evidence>
<feature type="region of interest" description="Disordered" evidence="1">
    <location>
        <begin position="376"/>
        <end position="397"/>
    </location>
</feature>